<accession>M7ZEL9</accession>
<dbReference type="STRING" id="4572.M7ZEL9"/>
<evidence type="ECO:0000256" key="2">
    <source>
        <dbReference type="SAM" id="MobiDB-lite"/>
    </source>
</evidence>
<dbReference type="InterPro" id="IPR051863">
    <property type="entry name" value="HIPP"/>
</dbReference>
<feature type="compositionally biased region" description="Low complexity" evidence="2">
    <location>
        <begin position="1"/>
        <end position="17"/>
    </location>
</feature>
<dbReference type="GO" id="GO:0046872">
    <property type="term" value="F:metal ion binding"/>
    <property type="evidence" value="ECO:0007669"/>
    <property type="project" value="UniProtKB-KW"/>
</dbReference>
<evidence type="ECO:0000313" key="3">
    <source>
        <dbReference type="EMBL" id="EMS50865.1"/>
    </source>
</evidence>
<dbReference type="Gene3D" id="3.30.70.100">
    <property type="match status" value="1"/>
</dbReference>
<name>M7ZEL9_TRIUA</name>
<protein>
    <recommendedName>
        <fullName evidence="4">HMA domain-containing protein</fullName>
    </recommendedName>
</protein>
<gene>
    <name evidence="3" type="ORF">TRIUR3_07789</name>
</gene>
<sequence length="111" mass="12111">MASASSSSPYTSWNSASPRGTPSDHMNCAPRREEFDEDLDAEGGLGLPGIDQIVLDTKDGKMTVVGTVDPVDVVRRLRKRFCSVWIVSVGPAKEEKKKRAVFFSLSYTGTD</sequence>
<reference evidence="3" key="1">
    <citation type="journal article" date="2013" name="Nature">
        <title>Draft genome of the wheat A-genome progenitor Triticum urartu.</title>
        <authorList>
            <person name="Ling H.Q."/>
            <person name="Zhao S."/>
            <person name="Liu D."/>
            <person name="Wang J."/>
            <person name="Sun H."/>
            <person name="Zhang C."/>
            <person name="Fan H."/>
            <person name="Li D."/>
            <person name="Dong L."/>
            <person name="Tao Y."/>
            <person name="Gao C."/>
            <person name="Wu H."/>
            <person name="Li Y."/>
            <person name="Cui Y."/>
            <person name="Guo X."/>
            <person name="Zheng S."/>
            <person name="Wang B."/>
            <person name="Yu K."/>
            <person name="Liang Q."/>
            <person name="Yang W."/>
            <person name="Lou X."/>
            <person name="Chen J."/>
            <person name="Feng M."/>
            <person name="Jian J."/>
            <person name="Zhang X."/>
            <person name="Luo G."/>
            <person name="Jiang Y."/>
            <person name="Liu J."/>
            <person name="Wang Z."/>
            <person name="Sha Y."/>
            <person name="Zhang B."/>
            <person name="Wu H."/>
            <person name="Tang D."/>
            <person name="Shen Q."/>
            <person name="Xue P."/>
            <person name="Zou S."/>
            <person name="Wang X."/>
            <person name="Liu X."/>
            <person name="Wang F."/>
            <person name="Yang Y."/>
            <person name="An X."/>
            <person name="Dong Z."/>
            <person name="Zhang K."/>
            <person name="Zhang X."/>
            <person name="Luo M.C."/>
            <person name="Dvorak J."/>
            <person name="Tong Y."/>
            <person name="Wang J."/>
            <person name="Yang H."/>
            <person name="Li Z."/>
            <person name="Wang D."/>
            <person name="Zhang A."/>
            <person name="Wang J."/>
        </authorList>
    </citation>
    <scope>NUCLEOTIDE SEQUENCE</scope>
</reference>
<organism evidence="3">
    <name type="scientific">Triticum urartu</name>
    <name type="common">Red wild einkorn</name>
    <name type="synonym">Crithodium urartu</name>
    <dbReference type="NCBI Taxonomy" id="4572"/>
    <lineage>
        <taxon>Eukaryota</taxon>
        <taxon>Viridiplantae</taxon>
        <taxon>Streptophyta</taxon>
        <taxon>Embryophyta</taxon>
        <taxon>Tracheophyta</taxon>
        <taxon>Spermatophyta</taxon>
        <taxon>Magnoliopsida</taxon>
        <taxon>Liliopsida</taxon>
        <taxon>Poales</taxon>
        <taxon>Poaceae</taxon>
        <taxon>BOP clade</taxon>
        <taxon>Pooideae</taxon>
        <taxon>Triticodae</taxon>
        <taxon>Triticeae</taxon>
        <taxon>Triticinae</taxon>
        <taxon>Triticum</taxon>
    </lineage>
</organism>
<evidence type="ECO:0008006" key="4">
    <source>
        <dbReference type="Google" id="ProtNLM"/>
    </source>
</evidence>
<keyword evidence="1" id="KW-0479">Metal-binding</keyword>
<evidence type="ECO:0000256" key="1">
    <source>
        <dbReference type="ARBA" id="ARBA00022723"/>
    </source>
</evidence>
<proteinExistence type="predicted"/>
<feature type="region of interest" description="Disordered" evidence="2">
    <location>
        <begin position="1"/>
        <end position="41"/>
    </location>
</feature>
<dbReference type="EMBL" id="KD226956">
    <property type="protein sequence ID" value="EMS50865.1"/>
    <property type="molecule type" value="Genomic_DNA"/>
</dbReference>
<dbReference type="AlphaFoldDB" id="M7ZEL9"/>
<dbReference type="PANTHER" id="PTHR45811:SF49">
    <property type="entry name" value="OS04G0667600 PROTEIN"/>
    <property type="match status" value="1"/>
</dbReference>
<dbReference type="PANTHER" id="PTHR45811">
    <property type="entry name" value="COPPER TRANSPORT PROTEIN FAMILY-RELATED"/>
    <property type="match status" value="1"/>
</dbReference>